<feature type="domain" description="Transposase IS110-like N-terminal" evidence="1">
    <location>
        <begin position="22"/>
        <end position="171"/>
    </location>
</feature>
<dbReference type="PANTHER" id="PTHR33055">
    <property type="entry name" value="TRANSPOSASE FOR INSERTION SEQUENCE ELEMENT IS1111A"/>
    <property type="match status" value="1"/>
</dbReference>
<dbReference type="EMBL" id="QGGR01000077">
    <property type="protein sequence ID" value="PWK22941.1"/>
    <property type="molecule type" value="Genomic_DNA"/>
</dbReference>
<gene>
    <name evidence="3" type="ORF">BC793_1771</name>
</gene>
<feature type="domain" description="Transposase IS116/IS110/IS902 C-terminal" evidence="2">
    <location>
        <begin position="288"/>
        <end position="369"/>
    </location>
</feature>
<dbReference type="GO" id="GO:0006313">
    <property type="term" value="P:DNA transposition"/>
    <property type="evidence" value="ECO:0007669"/>
    <property type="project" value="InterPro"/>
</dbReference>
<accession>A0A316DXV3</accession>
<name>A0A316DXV3_9ACTN</name>
<dbReference type="PANTHER" id="PTHR33055:SF15">
    <property type="entry name" value="TRANSPOSASE-RELATED"/>
    <property type="match status" value="1"/>
</dbReference>
<dbReference type="GO" id="GO:0003677">
    <property type="term" value="F:DNA binding"/>
    <property type="evidence" value="ECO:0007669"/>
    <property type="project" value="InterPro"/>
</dbReference>
<keyword evidence="4" id="KW-1185">Reference proteome</keyword>
<dbReference type="GO" id="GO:0004803">
    <property type="term" value="F:transposase activity"/>
    <property type="evidence" value="ECO:0007669"/>
    <property type="project" value="InterPro"/>
</dbReference>
<evidence type="ECO:0000259" key="1">
    <source>
        <dbReference type="Pfam" id="PF01548"/>
    </source>
</evidence>
<dbReference type="InterPro" id="IPR047650">
    <property type="entry name" value="Transpos_IS110"/>
</dbReference>
<dbReference type="RefSeq" id="WP_109603419.1">
    <property type="nucleotide sequence ID" value="NZ_BONA01000140.1"/>
</dbReference>
<proteinExistence type="predicted"/>
<evidence type="ECO:0000313" key="3">
    <source>
        <dbReference type="EMBL" id="PWK22941.1"/>
    </source>
</evidence>
<comment type="caution">
    <text evidence="3">The sequence shown here is derived from an EMBL/GenBank/DDBJ whole genome shotgun (WGS) entry which is preliminary data.</text>
</comment>
<organism evidence="3 4">
    <name type="scientific">Actinoplanes xinjiangensis</name>
    <dbReference type="NCBI Taxonomy" id="512350"/>
    <lineage>
        <taxon>Bacteria</taxon>
        <taxon>Bacillati</taxon>
        <taxon>Actinomycetota</taxon>
        <taxon>Actinomycetes</taxon>
        <taxon>Micromonosporales</taxon>
        <taxon>Micromonosporaceae</taxon>
        <taxon>Actinoplanes</taxon>
    </lineage>
</organism>
<dbReference type="NCBIfam" id="NF033542">
    <property type="entry name" value="transpos_IS110"/>
    <property type="match status" value="1"/>
</dbReference>
<dbReference type="OrthoDB" id="9815354at2"/>
<dbReference type="Pfam" id="PF01548">
    <property type="entry name" value="DEDD_Tnp_IS110"/>
    <property type="match status" value="1"/>
</dbReference>
<dbReference type="InterPro" id="IPR003346">
    <property type="entry name" value="Transposase_20"/>
</dbReference>
<dbReference type="AlphaFoldDB" id="A0A316DXV3"/>
<sequence length="445" mass="49632">MTNEIEEIPDADHEQLIDRVAAIDVAKEFGKVCVRIPDPARPGRRISRVWDTPATTNAVLTLACRLLEFGVQKVTVESTSDYWRIWFYLLESQGLDVQLVNARDVKNVPGRPKTDKLDAVWLAKLTEKGLLRPSFVPPAPVRALRDYTRMRIDFTRETTRHWQRLEKLLEDALIKISSVASKLDTLSTRDMIEALIRGEDDPQVLAGMARGRMRGKHPALVEALTGRFDDHHAELARMLLDQIDTLGRQVDQLTTRIEAVIAAIPAADAPTHDGNAHHLDATTLTAIERLDEIPGISHLSAQVILAEIGLDMTRFPTAGHLASWAKLTPRTIQSGTRQRAGRTGKGNPYLKGILGEAATAAAKTNTFLGERYRRIVKRRGKLKALVAVARSILTTVWHLLADPTRRFHDLGPDHHTTRIDKGRRIRHLVQQLEALGQTVTLAPLG</sequence>
<evidence type="ECO:0000313" key="4">
    <source>
        <dbReference type="Proteomes" id="UP000245697"/>
    </source>
</evidence>
<reference evidence="3 4" key="1">
    <citation type="submission" date="2018-05" db="EMBL/GenBank/DDBJ databases">
        <title>Genomic Encyclopedia of Archaeal and Bacterial Type Strains, Phase II (KMG-II): from individual species to whole genera.</title>
        <authorList>
            <person name="Goeker M."/>
        </authorList>
    </citation>
    <scope>NUCLEOTIDE SEQUENCE [LARGE SCALE GENOMIC DNA]</scope>
    <source>
        <strain evidence="3 4">DSM 45184</strain>
    </source>
</reference>
<dbReference type="Proteomes" id="UP000245697">
    <property type="component" value="Unassembled WGS sequence"/>
</dbReference>
<dbReference type="InterPro" id="IPR002525">
    <property type="entry name" value="Transp_IS110-like_N"/>
</dbReference>
<protein>
    <submittedName>
        <fullName evidence="3">Transposase</fullName>
    </submittedName>
</protein>
<evidence type="ECO:0000259" key="2">
    <source>
        <dbReference type="Pfam" id="PF02371"/>
    </source>
</evidence>
<dbReference type="Pfam" id="PF02371">
    <property type="entry name" value="Transposase_20"/>
    <property type="match status" value="1"/>
</dbReference>